<evidence type="ECO:0000256" key="3">
    <source>
        <dbReference type="RuleBase" id="RU003718"/>
    </source>
</evidence>
<dbReference type="InterPro" id="IPR002213">
    <property type="entry name" value="UDP_glucos_trans"/>
</dbReference>
<evidence type="ECO:0000256" key="2">
    <source>
        <dbReference type="ARBA" id="ARBA00022679"/>
    </source>
</evidence>
<dbReference type="PANTHER" id="PTHR48049:SF91">
    <property type="entry name" value="UDP-GLYCOSYLTRANSFERASE 79B7-RELATED"/>
    <property type="match status" value="1"/>
</dbReference>
<evidence type="ECO:0000313" key="6">
    <source>
        <dbReference type="Proteomes" id="UP001227230"/>
    </source>
</evidence>
<dbReference type="PANTHER" id="PTHR48049">
    <property type="entry name" value="GLYCOSYLTRANSFERASE"/>
    <property type="match status" value="1"/>
</dbReference>
<evidence type="ECO:0000256" key="4">
    <source>
        <dbReference type="RuleBase" id="RU362057"/>
    </source>
</evidence>
<accession>A0ABY9DZF5</accession>
<protein>
    <recommendedName>
        <fullName evidence="4">Glycosyltransferase</fullName>
        <ecNumber evidence="4">2.4.1.-</ecNumber>
    </recommendedName>
</protein>
<dbReference type="SUPFAM" id="SSF53756">
    <property type="entry name" value="UDP-Glycosyltransferase/glycogen phosphorylase"/>
    <property type="match status" value="1"/>
</dbReference>
<dbReference type="Pfam" id="PF00201">
    <property type="entry name" value="UDPGT"/>
    <property type="match status" value="1"/>
</dbReference>
<dbReference type="Gene3D" id="3.40.50.2000">
    <property type="entry name" value="Glycogen Phosphorylase B"/>
    <property type="match status" value="2"/>
</dbReference>
<gene>
    <name evidence="5" type="ORF">VitviT2T_029502</name>
</gene>
<dbReference type="EMBL" id="CP126666">
    <property type="protein sequence ID" value="WKA12075.1"/>
    <property type="molecule type" value="Genomic_DNA"/>
</dbReference>
<dbReference type="InterPro" id="IPR050481">
    <property type="entry name" value="UDP-glycosyltransf_plant"/>
</dbReference>
<organism evidence="5 6">
    <name type="scientific">Vitis vinifera</name>
    <name type="common">Grape</name>
    <dbReference type="NCBI Taxonomy" id="29760"/>
    <lineage>
        <taxon>Eukaryota</taxon>
        <taxon>Viridiplantae</taxon>
        <taxon>Streptophyta</taxon>
        <taxon>Embryophyta</taxon>
        <taxon>Tracheophyta</taxon>
        <taxon>Spermatophyta</taxon>
        <taxon>Magnoliopsida</taxon>
        <taxon>eudicotyledons</taxon>
        <taxon>Gunneridae</taxon>
        <taxon>Pentapetalae</taxon>
        <taxon>rosids</taxon>
        <taxon>Vitales</taxon>
        <taxon>Vitaceae</taxon>
        <taxon>Viteae</taxon>
        <taxon>Vitis</taxon>
    </lineage>
</organism>
<evidence type="ECO:0000256" key="1">
    <source>
        <dbReference type="ARBA" id="ARBA00009995"/>
    </source>
</evidence>
<dbReference type="PROSITE" id="PS00375">
    <property type="entry name" value="UDPGT"/>
    <property type="match status" value="1"/>
</dbReference>
<name>A0ABY9DZF5_VITVI</name>
<dbReference type="CDD" id="cd03784">
    <property type="entry name" value="GT1_Gtf-like"/>
    <property type="match status" value="1"/>
</dbReference>
<keyword evidence="3" id="KW-0328">Glycosyltransferase</keyword>
<dbReference type="InterPro" id="IPR035595">
    <property type="entry name" value="UDP_glycos_trans_CS"/>
</dbReference>
<dbReference type="Proteomes" id="UP001227230">
    <property type="component" value="Chromosome 19"/>
</dbReference>
<comment type="similarity">
    <text evidence="1 3">Belongs to the UDP-glycosyltransferase family.</text>
</comment>
<sequence>MAMAKSPKLHIAMFPWFAFGHMIPYLNLSNELAGRGHKITFILPRKAQSKLQHLNFHPALITFHPLIVPHVDGLPPGTETASDIPVSLTYLLATALDRTRDQVEAALRTLNPDLLFYDFAYWAPALASQLGIKSIYYCVVCAAAVAHTPIPAQQGSKDCRQLTDVPPPGYPSSTVVLRPHEARLMDFMFAPYGEGITFQQRHITARTSCDAISIRTCQETEGPICDYIGSQYGKPVFLTGPVLPNPSVEPLEDRWAQWLGGFKPGSVIFCAFGSQNVHEKDQFQELLLGLELTGLPFFAALKPPTGAATIEEALPEGFQERVGGRGLVHGGWWVQQPSVLSHPSVGCFVSHCGYGSMWESLTSDPQIVLVPELPDQILNSRLLAEELKVAVEVEREENGLFSKESLCDAIKTVMDENSEVGGLVKKNHAKWKEALTSQSFLSNYVDNFVGQLQGLFDQK</sequence>
<dbReference type="EC" id="2.4.1.-" evidence="4"/>
<reference evidence="5 6" key="1">
    <citation type="journal article" date="2023" name="Hortic Res">
        <title>The complete reference genome for grapevine (Vitis vinifera L.) genetics and breeding.</title>
        <authorList>
            <person name="Shi X."/>
            <person name="Cao S."/>
            <person name="Wang X."/>
            <person name="Huang S."/>
            <person name="Wang Y."/>
            <person name="Liu Z."/>
            <person name="Liu W."/>
            <person name="Leng X."/>
            <person name="Peng Y."/>
            <person name="Wang N."/>
            <person name="Wang Y."/>
            <person name="Ma Z."/>
            <person name="Xu X."/>
            <person name="Zhang F."/>
            <person name="Xue H."/>
            <person name="Zhong H."/>
            <person name="Wang Y."/>
            <person name="Zhang K."/>
            <person name="Velt A."/>
            <person name="Avia K."/>
            <person name="Holtgrawe D."/>
            <person name="Grimplet J."/>
            <person name="Matus J.T."/>
            <person name="Ware D."/>
            <person name="Wu X."/>
            <person name="Wang H."/>
            <person name="Liu C."/>
            <person name="Fang Y."/>
            <person name="Rustenholz C."/>
            <person name="Cheng Z."/>
            <person name="Xiao H."/>
            <person name="Zhou Y."/>
        </authorList>
    </citation>
    <scope>NUCLEOTIDE SEQUENCE [LARGE SCALE GENOMIC DNA]</scope>
    <source>
        <strain evidence="6">cv. Pinot noir / PN40024</strain>
        <tissue evidence="5">Leaf</tissue>
    </source>
</reference>
<keyword evidence="2 3" id="KW-0808">Transferase</keyword>
<evidence type="ECO:0000313" key="5">
    <source>
        <dbReference type="EMBL" id="WKA12075.1"/>
    </source>
</evidence>
<keyword evidence="6" id="KW-1185">Reference proteome</keyword>
<proteinExistence type="inferred from homology"/>